<comment type="caution">
    <text evidence="1">The sequence shown here is derived from an EMBL/GenBank/DDBJ whole genome shotgun (WGS) entry which is preliminary data.</text>
</comment>
<protein>
    <submittedName>
        <fullName evidence="1">Metallopeptidase family protein</fullName>
    </submittedName>
</protein>
<organism evidence="1 2">
    <name type="scientific">Brevibacterium metallidurans</name>
    <dbReference type="NCBI Taxonomy" id="1482676"/>
    <lineage>
        <taxon>Bacteria</taxon>
        <taxon>Bacillati</taxon>
        <taxon>Actinomycetota</taxon>
        <taxon>Actinomycetes</taxon>
        <taxon>Micrococcales</taxon>
        <taxon>Brevibacteriaceae</taxon>
        <taxon>Brevibacterium</taxon>
    </lineage>
</organism>
<dbReference type="SUPFAM" id="SSF55486">
    <property type="entry name" value="Metalloproteases ('zincins'), catalytic domain"/>
    <property type="match status" value="1"/>
</dbReference>
<reference evidence="1 2" key="1">
    <citation type="submission" date="2024-01" db="EMBL/GenBank/DDBJ databases">
        <title>Characterization of antibiotic resistant novel bacterial strains and their environmental applications.</title>
        <authorList>
            <person name="Manzoor S."/>
            <person name="Abbas S."/>
            <person name="Arshad M."/>
            <person name="Ahmed I."/>
        </authorList>
    </citation>
    <scope>NUCLEOTIDE SEQUENCE [LARGE SCALE GENOMIC DNA]</scope>
    <source>
        <strain evidence="1 2">NCCP-602</strain>
    </source>
</reference>
<gene>
    <name evidence="1" type="ORF">NCCP602_21200</name>
</gene>
<dbReference type="CDD" id="cd12954">
    <property type="entry name" value="MMP_TTHA0227_like_1"/>
    <property type="match status" value="1"/>
</dbReference>
<keyword evidence="2" id="KW-1185">Reference proteome</keyword>
<dbReference type="Proteomes" id="UP001498238">
    <property type="component" value="Unassembled WGS sequence"/>
</dbReference>
<proteinExistence type="predicted"/>
<dbReference type="EMBL" id="BAAAAF010000007">
    <property type="protein sequence ID" value="GAA0036159.1"/>
    <property type="molecule type" value="Genomic_DNA"/>
</dbReference>
<accession>A0ABP3C8Q4</accession>
<evidence type="ECO:0000313" key="1">
    <source>
        <dbReference type="EMBL" id="GAA0036159.1"/>
    </source>
</evidence>
<evidence type="ECO:0000313" key="2">
    <source>
        <dbReference type="Proteomes" id="UP001498238"/>
    </source>
</evidence>
<dbReference type="RefSeq" id="WP_339392987.1">
    <property type="nucleotide sequence ID" value="NZ_BAAAAF010000007.1"/>
</dbReference>
<sequence>MSTRRRRDRHGRGLRSPLFRADVPARESRAESFARLAAEEFARHRARDPELLADVVLAVDAVPPASSGEPSFGRVFPATNQRRTHIVLYRRPIEYHSLGGQRESLIAEVLADQVELLRGP</sequence>
<name>A0ABP3C8Q4_9MICO</name>